<gene>
    <name evidence="7" type="ORF">CICLE_v10002480mg</name>
</gene>
<keyword evidence="3" id="KW-0963">Cytoplasm</keyword>
<dbReference type="InParanoid" id="V4T419"/>
<dbReference type="Gramene" id="ESR47932">
    <property type="protein sequence ID" value="ESR47932"/>
    <property type="gene ID" value="CICLE_v10002480mg"/>
</dbReference>
<feature type="compositionally biased region" description="Low complexity" evidence="5">
    <location>
        <begin position="199"/>
        <end position="210"/>
    </location>
</feature>
<comment type="subcellular location">
    <subcellularLocation>
        <location evidence="2">Cytoplasm</location>
    </subcellularLocation>
    <subcellularLocation>
        <location evidence="1">Nucleus</location>
    </subcellularLocation>
</comment>
<dbReference type="PANTHER" id="PTHR34362:SF1">
    <property type="entry name" value="WPP DOMAIN-CONTAINING PROTEIN 1-RELATED"/>
    <property type="match status" value="1"/>
</dbReference>
<dbReference type="GO" id="GO:0000278">
    <property type="term" value="P:mitotic cell cycle"/>
    <property type="evidence" value="ECO:0007669"/>
    <property type="project" value="InterPro"/>
</dbReference>
<dbReference type="InterPro" id="IPR025265">
    <property type="entry name" value="WPP_dom"/>
</dbReference>
<dbReference type="InterPro" id="IPR038214">
    <property type="entry name" value="WPP_sf"/>
</dbReference>
<feature type="domain" description="WPP" evidence="6">
    <location>
        <begin position="86"/>
        <end position="177"/>
    </location>
</feature>
<feature type="region of interest" description="Disordered" evidence="5">
    <location>
        <begin position="176"/>
        <end position="210"/>
    </location>
</feature>
<dbReference type="InterPro" id="IPR044692">
    <property type="entry name" value="WPP1/2/3"/>
</dbReference>
<feature type="compositionally biased region" description="Low complexity" evidence="5">
    <location>
        <begin position="8"/>
        <end position="19"/>
    </location>
</feature>
<dbReference type="Pfam" id="PF13943">
    <property type="entry name" value="WPP"/>
    <property type="match status" value="1"/>
</dbReference>
<keyword evidence="4" id="KW-0539">Nucleus</keyword>
<dbReference type="FunCoup" id="V4T419">
    <property type="interactions" value="1806"/>
</dbReference>
<dbReference type="EMBL" id="KI536799">
    <property type="protein sequence ID" value="ESR47932.1"/>
    <property type="molecule type" value="Genomic_DNA"/>
</dbReference>
<evidence type="ECO:0000313" key="8">
    <source>
        <dbReference type="Proteomes" id="UP000030687"/>
    </source>
</evidence>
<accession>V4T419</accession>
<protein>
    <recommendedName>
        <fullName evidence="6">WPP domain-containing protein</fullName>
    </recommendedName>
</protein>
<evidence type="ECO:0000256" key="3">
    <source>
        <dbReference type="ARBA" id="ARBA00022490"/>
    </source>
</evidence>
<dbReference type="GO" id="GO:0048527">
    <property type="term" value="P:lateral root development"/>
    <property type="evidence" value="ECO:0007669"/>
    <property type="project" value="InterPro"/>
</dbReference>
<dbReference type="OrthoDB" id="1927559at2759"/>
<evidence type="ECO:0000256" key="5">
    <source>
        <dbReference type="SAM" id="MobiDB-lite"/>
    </source>
</evidence>
<proteinExistence type="predicted"/>
<dbReference type="GO" id="GO:0005737">
    <property type="term" value="C:cytoplasm"/>
    <property type="evidence" value="ECO:0007669"/>
    <property type="project" value="UniProtKB-SubCell"/>
</dbReference>
<evidence type="ECO:0000256" key="1">
    <source>
        <dbReference type="ARBA" id="ARBA00004123"/>
    </source>
</evidence>
<keyword evidence="8" id="KW-1185">Reference proteome</keyword>
<dbReference type="KEGG" id="cic:CICLE_v10002480mg"/>
<reference evidence="7 8" key="1">
    <citation type="submission" date="2013-10" db="EMBL/GenBank/DDBJ databases">
        <authorList>
            <consortium name="International Citrus Genome Consortium"/>
            <person name="Jenkins J."/>
            <person name="Schmutz J."/>
            <person name="Prochnik S."/>
            <person name="Rokhsar D."/>
            <person name="Gmitter F."/>
            <person name="Ollitrault P."/>
            <person name="Machado M."/>
            <person name="Talon M."/>
            <person name="Wincker P."/>
            <person name="Jaillon O."/>
            <person name="Morgante M."/>
        </authorList>
    </citation>
    <scope>NUCLEOTIDE SEQUENCE</scope>
    <source>
        <strain evidence="8">cv. Clemenules</strain>
    </source>
</reference>
<evidence type="ECO:0000256" key="2">
    <source>
        <dbReference type="ARBA" id="ARBA00004496"/>
    </source>
</evidence>
<dbReference type="eggNOG" id="ENOG502S3QB">
    <property type="taxonomic scope" value="Eukaryota"/>
</dbReference>
<evidence type="ECO:0000256" key="4">
    <source>
        <dbReference type="ARBA" id="ARBA00023242"/>
    </source>
</evidence>
<feature type="region of interest" description="Disordered" evidence="5">
    <location>
        <begin position="1"/>
        <end position="69"/>
    </location>
</feature>
<dbReference type="AlphaFoldDB" id="V4T419"/>
<dbReference type="PANTHER" id="PTHR34362">
    <property type="entry name" value="WPP DOMAIN-CONTAINING PROTEIN 1-RELATED"/>
    <property type="match status" value="1"/>
</dbReference>
<name>V4T419_CITCL</name>
<sequence length="210" mass="22588">MSSDSEIASASATATATATHPNRIEQQQAMETETHLQASQNDIPQQESKKLDAINDIPQQESKKLDARNDIPQQESKKLNFSNLTFRIWPPAQRTRDAVIARLIETLTTPSVLSKRYGAMPTDEADFTARFIENDAFSVADAAASAEDDGIEVLQVYSKEISKRMLEAVKSRSSAAASGISSGVDDTTSPAQPAGGPNEESVSSSVETEG</sequence>
<organism evidence="7 8">
    <name type="scientific">Citrus clementina</name>
    <name type="common">Clementine</name>
    <name type="synonym">Citrus deliciosa x Citrus sinensis</name>
    <dbReference type="NCBI Taxonomy" id="85681"/>
    <lineage>
        <taxon>Eukaryota</taxon>
        <taxon>Viridiplantae</taxon>
        <taxon>Streptophyta</taxon>
        <taxon>Embryophyta</taxon>
        <taxon>Tracheophyta</taxon>
        <taxon>Spermatophyta</taxon>
        <taxon>Magnoliopsida</taxon>
        <taxon>eudicotyledons</taxon>
        <taxon>Gunneridae</taxon>
        <taxon>Pentapetalae</taxon>
        <taxon>rosids</taxon>
        <taxon>malvids</taxon>
        <taxon>Sapindales</taxon>
        <taxon>Rutaceae</taxon>
        <taxon>Aurantioideae</taxon>
        <taxon>Citrus</taxon>
    </lineage>
</organism>
<evidence type="ECO:0000259" key="6">
    <source>
        <dbReference type="Pfam" id="PF13943"/>
    </source>
</evidence>
<dbReference type="STRING" id="85681.V4T419"/>
<dbReference type="GO" id="GO:0005634">
    <property type="term" value="C:nucleus"/>
    <property type="evidence" value="ECO:0007669"/>
    <property type="project" value="UniProtKB-SubCell"/>
</dbReference>
<dbReference type="Proteomes" id="UP000030687">
    <property type="component" value="Unassembled WGS sequence"/>
</dbReference>
<evidence type="ECO:0000313" key="7">
    <source>
        <dbReference type="EMBL" id="ESR47932.1"/>
    </source>
</evidence>
<feature type="compositionally biased region" description="Polar residues" evidence="5">
    <location>
        <begin position="24"/>
        <end position="46"/>
    </location>
</feature>
<dbReference type="Gene3D" id="1.10.246.200">
    <property type="entry name" value="WPP domain"/>
    <property type="match status" value="1"/>
</dbReference>